<dbReference type="InParanoid" id="A0A067QBS1"/>
<name>A0A067QBS1_9AGAM</name>
<dbReference type="SUPFAM" id="SSF52374">
    <property type="entry name" value="Nucleotidylyl transferase"/>
    <property type="match status" value="1"/>
</dbReference>
<gene>
    <name evidence="2" type="ORF">JAAARDRAFT_173289</name>
</gene>
<dbReference type="PANTHER" id="PTHR10695:SF46">
    <property type="entry name" value="BIFUNCTIONAL COENZYME A SYNTHASE-RELATED"/>
    <property type="match status" value="1"/>
</dbReference>
<dbReference type="FunCoup" id="A0A067QBS1">
    <property type="interactions" value="25"/>
</dbReference>
<dbReference type="GO" id="GO:0004140">
    <property type="term" value="F:dephospho-CoA kinase activity"/>
    <property type="evidence" value="ECO:0007669"/>
    <property type="project" value="TreeGrafter"/>
</dbReference>
<dbReference type="InterPro" id="IPR014729">
    <property type="entry name" value="Rossmann-like_a/b/a_fold"/>
</dbReference>
<dbReference type="STRING" id="933084.A0A067QBS1"/>
<dbReference type="EMBL" id="KL197713">
    <property type="protein sequence ID" value="KDQ60922.1"/>
    <property type="molecule type" value="Genomic_DNA"/>
</dbReference>
<evidence type="ECO:0000313" key="3">
    <source>
        <dbReference type="Proteomes" id="UP000027265"/>
    </source>
</evidence>
<dbReference type="CDD" id="cd02164">
    <property type="entry name" value="PPAT_CoAS"/>
    <property type="match status" value="1"/>
</dbReference>
<accession>A0A067QBS1</accession>
<keyword evidence="3" id="KW-1185">Reference proteome</keyword>
<dbReference type="GO" id="GO:0015937">
    <property type="term" value="P:coenzyme A biosynthetic process"/>
    <property type="evidence" value="ECO:0007669"/>
    <property type="project" value="TreeGrafter"/>
</dbReference>
<protein>
    <recommendedName>
        <fullName evidence="1">Cytidyltransferase-like domain-containing protein</fullName>
    </recommendedName>
</protein>
<sequence>MAPLPVPPREDFVDHALLAASLEDLKTPHQLSPVISALARAAKSKLTIILFSPLFGSSDAGISHTEEWHDVQRLLTYVYVQATKISRELDKLLMSVDVLLKGFHDKVGEEVGKGAERLYRVAGDKVDLPLPESILSLPQTWLPPGGAAYLHPDVHYHHIRTEAPKSEPSTPLPPLYPVVALGGTFDHLHAGHKILLSMAAWITRTKIIVGVTDDRLLVKKANKEVIQDITTRMSHVTAFLALFRPGLEYEVVPIDDVYGPTAWDPDIQALVLSKETLAGGVAIDKLRLEKDLPPLRTFVIDVISATEESLDHEDADLLKQAKMSSTFIRERLVKKRKASEEGGR</sequence>
<evidence type="ECO:0000259" key="1">
    <source>
        <dbReference type="Pfam" id="PF01467"/>
    </source>
</evidence>
<dbReference type="InterPro" id="IPR004821">
    <property type="entry name" value="Cyt_trans-like"/>
</dbReference>
<dbReference type="HOGENOM" id="CLU_035272_0_0_1"/>
<dbReference type="Gene3D" id="3.40.50.620">
    <property type="entry name" value="HUPs"/>
    <property type="match status" value="1"/>
</dbReference>
<dbReference type="Pfam" id="PF01467">
    <property type="entry name" value="CTP_transf_like"/>
    <property type="match status" value="1"/>
</dbReference>
<organism evidence="2 3">
    <name type="scientific">Jaapia argillacea MUCL 33604</name>
    <dbReference type="NCBI Taxonomy" id="933084"/>
    <lineage>
        <taxon>Eukaryota</taxon>
        <taxon>Fungi</taxon>
        <taxon>Dikarya</taxon>
        <taxon>Basidiomycota</taxon>
        <taxon>Agaricomycotina</taxon>
        <taxon>Agaricomycetes</taxon>
        <taxon>Agaricomycetidae</taxon>
        <taxon>Jaapiales</taxon>
        <taxon>Jaapiaceae</taxon>
        <taxon>Jaapia</taxon>
    </lineage>
</organism>
<dbReference type="AlphaFoldDB" id="A0A067QBS1"/>
<dbReference type="OrthoDB" id="330671at2759"/>
<dbReference type="PANTHER" id="PTHR10695">
    <property type="entry name" value="DEPHOSPHO-COA KINASE-RELATED"/>
    <property type="match status" value="1"/>
</dbReference>
<feature type="domain" description="Cytidyltransferase-like" evidence="1">
    <location>
        <begin position="181"/>
        <end position="331"/>
    </location>
</feature>
<dbReference type="Proteomes" id="UP000027265">
    <property type="component" value="Unassembled WGS sequence"/>
</dbReference>
<proteinExistence type="predicted"/>
<reference evidence="3" key="1">
    <citation type="journal article" date="2014" name="Proc. Natl. Acad. Sci. U.S.A.">
        <title>Extensive sampling of basidiomycete genomes demonstrates inadequacy of the white-rot/brown-rot paradigm for wood decay fungi.</title>
        <authorList>
            <person name="Riley R."/>
            <person name="Salamov A.A."/>
            <person name="Brown D.W."/>
            <person name="Nagy L.G."/>
            <person name="Floudas D."/>
            <person name="Held B.W."/>
            <person name="Levasseur A."/>
            <person name="Lombard V."/>
            <person name="Morin E."/>
            <person name="Otillar R."/>
            <person name="Lindquist E.A."/>
            <person name="Sun H."/>
            <person name="LaButti K.M."/>
            <person name="Schmutz J."/>
            <person name="Jabbour D."/>
            <person name="Luo H."/>
            <person name="Baker S.E."/>
            <person name="Pisabarro A.G."/>
            <person name="Walton J.D."/>
            <person name="Blanchette R.A."/>
            <person name="Henrissat B."/>
            <person name="Martin F."/>
            <person name="Cullen D."/>
            <person name="Hibbett D.S."/>
            <person name="Grigoriev I.V."/>
        </authorList>
    </citation>
    <scope>NUCLEOTIDE SEQUENCE [LARGE SCALE GENOMIC DNA]</scope>
    <source>
        <strain evidence="3">MUCL 33604</strain>
    </source>
</reference>
<evidence type="ECO:0000313" key="2">
    <source>
        <dbReference type="EMBL" id="KDQ60922.1"/>
    </source>
</evidence>